<organism evidence="3 4">
    <name type="scientific">Trypanosoma theileri</name>
    <dbReference type="NCBI Taxonomy" id="67003"/>
    <lineage>
        <taxon>Eukaryota</taxon>
        <taxon>Discoba</taxon>
        <taxon>Euglenozoa</taxon>
        <taxon>Kinetoplastea</taxon>
        <taxon>Metakinetoplastina</taxon>
        <taxon>Trypanosomatida</taxon>
        <taxon>Trypanosomatidae</taxon>
        <taxon>Trypanosoma</taxon>
    </lineage>
</organism>
<reference evidence="3 4" key="1">
    <citation type="submission" date="2017-03" db="EMBL/GenBank/DDBJ databases">
        <title>An alternative strategy for trypanosome survival in the mammalian bloodstream revealed through genome and transcriptome analysis of the ubiquitous bovine parasite Trypanosoma (Megatrypanum) theileri.</title>
        <authorList>
            <person name="Kelly S."/>
            <person name="Ivens A."/>
            <person name="Mott A."/>
            <person name="O'Neill E."/>
            <person name="Emms D."/>
            <person name="Macleod O."/>
            <person name="Voorheis P."/>
            <person name="Matthews J."/>
            <person name="Matthews K."/>
            <person name="Carrington M."/>
        </authorList>
    </citation>
    <scope>NUCLEOTIDE SEQUENCE [LARGE SCALE GENOMIC DNA]</scope>
    <source>
        <strain evidence="3">Edinburgh</strain>
    </source>
</reference>
<evidence type="ECO:0000313" key="4">
    <source>
        <dbReference type="Proteomes" id="UP000192257"/>
    </source>
</evidence>
<dbReference type="PROSITE" id="PS51411">
    <property type="entry name" value="PSP1_C"/>
    <property type="match status" value="1"/>
</dbReference>
<feature type="domain" description="PSP1 C-terminal" evidence="2">
    <location>
        <begin position="610"/>
        <end position="700"/>
    </location>
</feature>
<feature type="region of interest" description="Disordered" evidence="1">
    <location>
        <begin position="513"/>
        <end position="604"/>
    </location>
</feature>
<feature type="compositionally biased region" description="Basic and acidic residues" evidence="1">
    <location>
        <begin position="419"/>
        <end position="433"/>
    </location>
</feature>
<feature type="compositionally biased region" description="Polar residues" evidence="1">
    <location>
        <begin position="385"/>
        <end position="396"/>
    </location>
</feature>
<evidence type="ECO:0000259" key="2">
    <source>
        <dbReference type="PROSITE" id="PS51411"/>
    </source>
</evidence>
<evidence type="ECO:0000313" key="3">
    <source>
        <dbReference type="EMBL" id="ORC90556.1"/>
    </source>
</evidence>
<comment type="caution">
    <text evidence="3">The sequence shown here is derived from an EMBL/GenBank/DDBJ whole genome shotgun (WGS) entry which is preliminary data.</text>
</comment>
<evidence type="ECO:0000256" key="1">
    <source>
        <dbReference type="SAM" id="MobiDB-lite"/>
    </source>
</evidence>
<keyword evidence="4" id="KW-1185">Reference proteome</keyword>
<feature type="compositionally biased region" description="Basic and acidic residues" evidence="1">
    <location>
        <begin position="363"/>
        <end position="378"/>
    </location>
</feature>
<dbReference type="Pfam" id="PF04468">
    <property type="entry name" value="PSP1"/>
    <property type="match status" value="1"/>
</dbReference>
<dbReference type="GO" id="GO:0005737">
    <property type="term" value="C:cytoplasm"/>
    <property type="evidence" value="ECO:0007669"/>
    <property type="project" value="TreeGrafter"/>
</dbReference>
<gene>
    <name evidence="3" type="ORF">TM35_000083540</name>
</gene>
<feature type="region of interest" description="Disordered" evidence="1">
    <location>
        <begin position="352"/>
        <end position="433"/>
    </location>
</feature>
<dbReference type="AlphaFoldDB" id="A0A1X0P0U9"/>
<accession>A0A1X0P0U9</accession>
<dbReference type="GeneID" id="39983999"/>
<feature type="compositionally biased region" description="Polar residues" evidence="1">
    <location>
        <begin position="353"/>
        <end position="362"/>
    </location>
</feature>
<protein>
    <recommendedName>
        <fullName evidence="2">PSP1 C-terminal domain-containing protein</fullName>
    </recommendedName>
</protein>
<dbReference type="Proteomes" id="UP000192257">
    <property type="component" value="Unassembled WGS sequence"/>
</dbReference>
<dbReference type="VEuPathDB" id="TriTrypDB:TM35_000083540"/>
<dbReference type="InterPro" id="IPR007557">
    <property type="entry name" value="PSP1_C"/>
</dbReference>
<name>A0A1X0P0U9_9TRYP</name>
<dbReference type="PANTHER" id="PTHR43830:SF17">
    <property type="entry name" value="PSP1 C-TERMINAL DOMAIN-CONTAINING PROTEIN"/>
    <property type="match status" value="1"/>
</dbReference>
<dbReference type="EMBL" id="NBCO01000008">
    <property type="protein sequence ID" value="ORC90556.1"/>
    <property type="molecule type" value="Genomic_DNA"/>
</dbReference>
<dbReference type="RefSeq" id="XP_028884622.1">
    <property type="nucleotide sequence ID" value="XM_029024219.1"/>
</dbReference>
<dbReference type="InterPro" id="IPR047767">
    <property type="entry name" value="PSP1-like"/>
</dbReference>
<feature type="compositionally biased region" description="Low complexity" evidence="1">
    <location>
        <begin position="518"/>
        <end position="552"/>
    </location>
</feature>
<proteinExistence type="predicted"/>
<dbReference type="PANTHER" id="PTHR43830">
    <property type="entry name" value="PROTEIN PSP1"/>
    <property type="match status" value="1"/>
</dbReference>
<dbReference type="OrthoDB" id="264671at2759"/>
<sequence>MHNLVQQRPAILASNNDSDNVLSTKLLNTCGTTNMMNGTHNSMDSLNSTGVAQLVNVPKTADNDADLGPITSLFTTFDVENTTNGVCMEDGSSQSLPPPPVVGATKSMRSTTAVNGVPVGAGVSVESCPFPVTGNAMRVQKGNHSANISSSSFPWHSEDNIMKPLGYRPWQERERSFTTQQSISQSQLSRMHSSYPAFKSTPFFDAFDSKSMMSASRQRAVSTSTNFGRIQHDPYTYNSGRTTPASMSGVLRAQSAATSQSMLYPVVVQTDTEVDSNITVAVMQKVPRQTGAPFRMSPRQLSTVIPTLSPQRFGSISLETPRRTSVTAHMSTTSVNVLPLDRVTLRDDLMRPVSTSNTPLSTTREKWQVPGEESRDLSFPRVRSYSPQSTLTTASSGLEEVHKGFDIKQEEKEEEEKKEEEKEKEGKVELQQEKEKEYQEKISQNDENLRVVVVKGKYQRQNFVTDITTVSVGALVIVEGDRGEDIGTVECIESMEYFKSKNANIEIQLKKKMEVANRSRSSSTSSNKSINSSNNNNNNNNKKSNIPSPNNNYDGHKPGNTGENIPSPVSPNNHNKTNGKKRKNIKESHSPQSPKAQEAEKTLSNPFSLPRVCRLATEDDRTAMASLRSSEEAVLPEVCRIVYRFAPAEKVVVDDVEYQLDRQKITVYVRRESTDVFVNFRRMQRRLHRLLKCRIWLAYMDEVETGRCAEK</sequence>
<feature type="compositionally biased region" description="Basic and acidic residues" evidence="1">
    <location>
        <begin position="399"/>
        <end position="411"/>
    </location>
</feature>